<dbReference type="Proteomes" id="UP000299211">
    <property type="component" value="Unassembled WGS sequence"/>
</dbReference>
<evidence type="ECO:0000313" key="4">
    <source>
        <dbReference type="Proteomes" id="UP000299211"/>
    </source>
</evidence>
<dbReference type="Proteomes" id="UP000302139">
    <property type="component" value="Unassembled WGS sequence"/>
</dbReference>
<reference evidence="3 4" key="1">
    <citation type="submission" date="2019-04" db="EMBL/GenBank/DDBJ databases">
        <title>Draft genome sequences of Streptomyces avermitilis ATCC 31267.</title>
        <authorList>
            <person name="Komaki H."/>
            <person name="Tamura T."/>
            <person name="Hosoyama A."/>
        </authorList>
    </citation>
    <scope>NUCLEOTIDE SEQUENCE [LARGE SCALE GENOMIC DNA]</scope>
    <source>
        <strain evidence="3 4">ATCC 31267</strain>
    </source>
</reference>
<reference evidence="2 5" key="2">
    <citation type="submission" date="2019-04" db="EMBL/GenBank/DDBJ databases">
        <title>Draft genome sequences of Streptomyces avermitilis NBRC 14893.</title>
        <authorList>
            <person name="Komaki H."/>
            <person name="Tamura T."/>
            <person name="Hosoyama A."/>
        </authorList>
    </citation>
    <scope>NUCLEOTIDE SEQUENCE [LARGE SCALE GENOMIC DNA]</scope>
    <source>
        <strain evidence="2 5">NBRC 14893</strain>
    </source>
</reference>
<evidence type="ECO:0000256" key="1">
    <source>
        <dbReference type="SAM" id="MobiDB-lite"/>
    </source>
</evidence>
<feature type="compositionally biased region" description="Basic and acidic residues" evidence="1">
    <location>
        <begin position="85"/>
        <end position="101"/>
    </location>
</feature>
<evidence type="ECO:0000313" key="3">
    <source>
        <dbReference type="EMBL" id="GDY73912.1"/>
    </source>
</evidence>
<proteinExistence type="predicted"/>
<accession>A0A4D4M207</accession>
<gene>
    <name evidence="2" type="ORF">SAV14893_052550</name>
    <name evidence="3" type="ORF">SAV31267_033970</name>
</gene>
<comment type="caution">
    <text evidence="2">The sequence shown here is derived from an EMBL/GenBank/DDBJ whole genome shotgun (WGS) entry which is preliminary data.</text>
</comment>
<evidence type="ECO:0000313" key="5">
    <source>
        <dbReference type="Proteomes" id="UP000302139"/>
    </source>
</evidence>
<feature type="region of interest" description="Disordered" evidence="1">
    <location>
        <begin position="70"/>
        <end position="107"/>
    </location>
</feature>
<sequence>MAAMRYRLTFVAGLALGYVLGTRAGRERYEQLKKAAHQVAQNPAVRNTAETAALQGRQFAGKAYHTVSEKVGDHVPDSVAGRVRSLRERNANGSVRSREDDWGTSNT</sequence>
<dbReference type="EMBL" id="BJHX01000001">
    <property type="protein sequence ID" value="GDY65862.1"/>
    <property type="molecule type" value="Genomic_DNA"/>
</dbReference>
<protein>
    <submittedName>
        <fullName evidence="2">Uncharacterized protein</fullName>
    </submittedName>
</protein>
<dbReference type="AlphaFoldDB" id="A0A4D4M207"/>
<name>A0A4D4M207_STRAX</name>
<dbReference type="EMBL" id="BJHY01000001">
    <property type="protein sequence ID" value="GDY73912.1"/>
    <property type="molecule type" value="Genomic_DNA"/>
</dbReference>
<organism evidence="2 5">
    <name type="scientific">Streptomyces avermitilis</name>
    <dbReference type="NCBI Taxonomy" id="33903"/>
    <lineage>
        <taxon>Bacteria</taxon>
        <taxon>Bacillati</taxon>
        <taxon>Actinomycetota</taxon>
        <taxon>Actinomycetes</taxon>
        <taxon>Kitasatosporales</taxon>
        <taxon>Streptomycetaceae</taxon>
        <taxon>Streptomyces</taxon>
    </lineage>
</organism>
<evidence type="ECO:0000313" key="2">
    <source>
        <dbReference type="EMBL" id="GDY65862.1"/>
    </source>
</evidence>
<dbReference type="STRING" id="33903.AQJ43_33125"/>